<keyword evidence="1" id="KW-0472">Membrane</keyword>
<keyword evidence="1" id="KW-0812">Transmembrane</keyword>
<organism evidence="2 3">
    <name type="scientific">Paenibacillus lacisoli</name>
    <dbReference type="NCBI Taxonomy" id="3064525"/>
    <lineage>
        <taxon>Bacteria</taxon>
        <taxon>Bacillati</taxon>
        <taxon>Bacillota</taxon>
        <taxon>Bacilli</taxon>
        <taxon>Bacillales</taxon>
        <taxon>Paenibacillaceae</taxon>
        <taxon>Paenibacillus</taxon>
    </lineage>
</organism>
<gene>
    <name evidence="2" type="ORF">Q5741_14510</name>
</gene>
<protein>
    <submittedName>
        <fullName evidence="2">Uncharacterized protein</fullName>
    </submittedName>
</protein>
<reference evidence="2 3" key="1">
    <citation type="submission" date="2023-07" db="EMBL/GenBank/DDBJ databases">
        <title>Paenibacillus sp. JX-17 nov. isolated from soil.</title>
        <authorList>
            <person name="Wan Y."/>
            <person name="Liu B."/>
        </authorList>
    </citation>
    <scope>NUCLEOTIDE SEQUENCE [LARGE SCALE GENOMIC DNA]</scope>
    <source>
        <strain evidence="2 3">JX-17</strain>
    </source>
</reference>
<evidence type="ECO:0000313" key="3">
    <source>
        <dbReference type="Proteomes" id="UP001240171"/>
    </source>
</evidence>
<comment type="caution">
    <text evidence="2">The sequence shown here is derived from an EMBL/GenBank/DDBJ whole genome shotgun (WGS) entry which is preliminary data.</text>
</comment>
<keyword evidence="3" id="KW-1185">Reference proteome</keyword>
<proteinExistence type="predicted"/>
<sequence length="57" mass="6315">MGRNGEADPEGGDAVSVLELMLKLLDGMLKLVSIAAGMNSLLTAWKKHRQRKKNHRE</sequence>
<keyword evidence="1" id="KW-1133">Transmembrane helix</keyword>
<evidence type="ECO:0000313" key="2">
    <source>
        <dbReference type="EMBL" id="MDO7907619.1"/>
    </source>
</evidence>
<dbReference type="EMBL" id="JAUQTB010000008">
    <property type="protein sequence ID" value="MDO7907619.1"/>
    <property type="molecule type" value="Genomic_DNA"/>
</dbReference>
<name>A0ABT9CEB6_9BACL</name>
<dbReference type="RefSeq" id="WP_305024827.1">
    <property type="nucleotide sequence ID" value="NZ_JAUQTB010000008.1"/>
</dbReference>
<feature type="transmembrane region" description="Helical" evidence="1">
    <location>
        <begin position="27"/>
        <end position="45"/>
    </location>
</feature>
<evidence type="ECO:0000256" key="1">
    <source>
        <dbReference type="SAM" id="Phobius"/>
    </source>
</evidence>
<accession>A0ABT9CEB6</accession>
<dbReference type="Proteomes" id="UP001240171">
    <property type="component" value="Unassembled WGS sequence"/>
</dbReference>